<evidence type="ECO:0000313" key="1">
    <source>
        <dbReference type="EMBL" id="RRD63226.1"/>
    </source>
</evidence>
<dbReference type="Proteomes" id="UP000271008">
    <property type="component" value="Unassembled WGS sequence"/>
</dbReference>
<protein>
    <submittedName>
        <fullName evidence="1">Transcriptional regulator</fullName>
    </submittedName>
</protein>
<comment type="caution">
    <text evidence="1">The sequence shown here is derived from an EMBL/GenBank/DDBJ whole genome shotgun (WGS) entry which is preliminary data.</text>
</comment>
<organism evidence="1 2">
    <name type="scientific">Escherichia coli</name>
    <dbReference type="NCBI Taxonomy" id="562"/>
    <lineage>
        <taxon>Bacteria</taxon>
        <taxon>Pseudomonadati</taxon>
        <taxon>Pseudomonadota</taxon>
        <taxon>Gammaproteobacteria</taxon>
        <taxon>Enterobacterales</taxon>
        <taxon>Enterobacteriaceae</taxon>
        <taxon>Escherichia</taxon>
    </lineage>
</organism>
<dbReference type="AlphaFoldDB" id="A0A3P1XZ15"/>
<dbReference type="EMBL" id="RQTU01000462">
    <property type="protein sequence ID" value="RRD63226.1"/>
    <property type="molecule type" value="Genomic_DNA"/>
</dbReference>
<gene>
    <name evidence="1" type="ORF">EIA08_30490</name>
</gene>
<dbReference type="GO" id="GO:0003700">
    <property type="term" value="F:DNA-binding transcription factor activity"/>
    <property type="evidence" value="ECO:0007669"/>
    <property type="project" value="InterPro"/>
</dbReference>
<accession>A0A3P1XZ15</accession>
<feature type="non-terminal residue" evidence="1">
    <location>
        <position position="30"/>
    </location>
</feature>
<evidence type="ECO:0000313" key="2">
    <source>
        <dbReference type="Proteomes" id="UP000271008"/>
    </source>
</evidence>
<sequence length="30" mass="3563">MTITDITYGIPAEVWPRDYSNVEFSLQFLR</sequence>
<proteinExistence type="predicted"/>
<name>A0A3P1XZ15_ECOLX</name>
<reference evidence="1 2" key="1">
    <citation type="submission" date="2018-11" db="EMBL/GenBank/DDBJ databases">
        <title>Enterobacteriaceae from Patient.</title>
        <authorList>
            <person name="Shen C."/>
            <person name="Yang Y."/>
            <person name="Tian G."/>
        </authorList>
    </citation>
    <scope>NUCLEOTIDE SEQUENCE [LARGE SCALE GENOMIC DNA]</scope>
    <source>
        <strain evidence="1 2">GBGD28</strain>
    </source>
</reference>
<dbReference type="Pfam" id="PF03614">
    <property type="entry name" value="Flag1_repress"/>
    <property type="match status" value="1"/>
</dbReference>
<dbReference type="InterPro" id="IPR003223">
    <property type="entry name" value="Flag1_repressor"/>
</dbReference>